<keyword evidence="4" id="KW-1185">Reference proteome</keyword>
<evidence type="ECO:0000256" key="2">
    <source>
        <dbReference type="SAM" id="SignalP"/>
    </source>
</evidence>
<dbReference type="EMBL" id="MU251356">
    <property type="protein sequence ID" value="KAG9239738.1"/>
    <property type="molecule type" value="Genomic_DNA"/>
</dbReference>
<evidence type="ECO:0000313" key="3">
    <source>
        <dbReference type="EMBL" id="KAG9239738.1"/>
    </source>
</evidence>
<feature type="region of interest" description="Disordered" evidence="1">
    <location>
        <begin position="269"/>
        <end position="297"/>
    </location>
</feature>
<dbReference type="OrthoDB" id="4851124at2759"/>
<protein>
    <submittedName>
        <fullName evidence="3">Uncharacterized protein</fullName>
    </submittedName>
</protein>
<dbReference type="AlphaFoldDB" id="A0A9P7YTK2"/>
<evidence type="ECO:0000313" key="4">
    <source>
        <dbReference type="Proteomes" id="UP000824998"/>
    </source>
</evidence>
<feature type="compositionally biased region" description="Polar residues" evidence="1">
    <location>
        <begin position="281"/>
        <end position="297"/>
    </location>
</feature>
<proteinExistence type="predicted"/>
<feature type="signal peptide" evidence="2">
    <location>
        <begin position="1"/>
        <end position="19"/>
    </location>
</feature>
<dbReference type="Proteomes" id="UP000824998">
    <property type="component" value="Unassembled WGS sequence"/>
</dbReference>
<accession>A0A9P7YTK2</accession>
<feature type="compositionally biased region" description="Polar residues" evidence="1">
    <location>
        <begin position="197"/>
        <end position="207"/>
    </location>
</feature>
<feature type="region of interest" description="Disordered" evidence="1">
    <location>
        <begin position="197"/>
        <end position="217"/>
    </location>
</feature>
<feature type="chain" id="PRO_5040314946" evidence="2">
    <location>
        <begin position="20"/>
        <end position="297"/>
    </location>
</feature>
<sequence length="297" mass="33424">MLFSTLTVSAFGLAAVAIAAPSHLQSRYQEIASREPSKVVARGLTWQPKKRQSSISDLLNFNSFGGDNKFNNDFFAFQQETIIIITEQENNRLDSGRFQQEEQFSQLIQEQLFLLQVQSFMCDNIRRNHFNNRNRNVNTIIIIVQEVIDNRFGNNNRRYFTRQIESNSRSREQIVVIIQETNIINIGGQSLFSGTPTGSFGAQSTDSARIGGESQRGTYVPNESQFGGFNSNINLLPEGIDVPQFGFGRQDVDPAIIVQQSQQVFISFSDSDNQRKDDNARGQQSFGSDSISLSDII</sequence>
<comment type="caution">
    <text evidence="3">The sequence shown here is derived from an EMBL/GenBank/DDBJ whole genome shotgun (WGS) entry which is preliminary data.</text>
</comment>
<keyword evidence="2" id="KW-0732">Signal</keyword>
<organism evidence="3 4">
    <name type="scientific">Amylocarpus encephaloides</name>
    <dbReference type="NCBI Taxonomy" id="45428"/>
    <lineage>
        <taxon>Eukaryota</taxon>
        <taxon>Fungi</taxon>
        <taxon>Dikarya</taxon>
        <taxon>Ascomycota</taxon>
        <taxon>Pezizomycotina</taxon>
        <taxon>Leotiomycetes</taxon>
        <taxon>Helotiales</taxon>
        <taxon>Helotiales incertae sedis</taxon>
        <taxon>Amylocarpus</taxon>
    </lineage>
</organism>
<evidence type="ECO:0000256" key="1">
    <source>
        <dbReference type="SAM" id="MobiDB-lite"/>
    </source>
</evidence>
<name>A0A9P7YTK2_9HELO</name>
<gene>
    <name evidence="3" type="ORF">BJ875DRAFT_1564</name>
</gene>
<reference evidence="3" key="1">
    <citation type="journal article" date="2021" name="IMA Fungus">
        <title>Genomic characterization of three marine fungi, including Emericellopsis atlantica sp. nov. with signatures of a generalist lifestyle and marine biomass degradation.</title>
        <authorList>
            <person name="Hagestad O.C."/>
            <person name="Hou L."/>
            <person name="Andersen J.H."/>
            <person name="Hansen E.H."/>
            <person name="Altermark B."/>
            <person name="Li C."/>
            <person name="Kuhnert E."/>
            <person name="Cox R.J."/>
            <person name="Crous P.W."/>
            <person name="Spatafora J.W."/>
            <person name="Lail K."/>
            <person name="Amirebrahimi M."/>
            <person name="Lipzen A."/>
            <person name="Pangilinan J."/>
            <person name="Andreopoulos W."/>
            <person name="Hayes R.D."/>
            <person name="Ng V."/>
            <person name="Grigoriev I.V."/>
            <person name="Jackson S.A."/>
            <person name="Sutton T.D.S."/>
            <person name="Dobson A.D.W."/>
            <person name="Rama T."/>
        </authorList>
    </citation>
    <scope>NUCLEOTIDE SEQUENCE</scope>
    <source>
        <strain evidence="3">TRa018bII</strain>
    </source>
</reference>